<feature type="transmembrane region" description="Helical" evidence="1">
    <location>
        <begin position="12"/>
        <end position="28"/>
    </location>
</feature>
<proteinExistence type="predicted"/>
<keyword evidence="1" id="KW-1133">Transmembrane helix</keyword>
<evidence type="ECO:0000313" key="3">
    <source>
        <dbReference type="Proteomes" id="UP000319739"/>
    </source>
</evidence>
<feature type="transmembrane region" description="Helical" evidence="1">
    <location>
        <begin position="186"/>
        <end position="209"/>
    </location>
</feature>
<dbReference type="EMBL" id="VFSG01000001">
    <property type="protein sequence ID" value="TPE38061.1"/>
    <property type="molecule type" value="Genomic_DNA"/>
</dbReference>
<feature type="transmembrane region" description="Helical" evidence="1">
    <location>
        <begin position="70"/>
        <end position="87"/>
    </location>
</feature>
<evidence type="ECO:0000256" key="1">
    <source>
        <dbReference type="SAM" id="Phobius"/>
    </source>
</evidence>
<accession>A0ABY2YGN2</accession>
<feature type="transmembrane region" description="Helical" evidence="1">
    <location>
        <begin position="301"/>
        <end position="319"/>
    </location>
</feature>
<feature type="transmembrane region" description="Helical" evidence="1">
    <location>
        <begin position="334"/>
        <end position="353"/>
    </location>
</feature>
<feature type="transmembrane region" description="Helical" evidence="1">
    <location>
        <begin position="519"/>
        <end position="540"/>
    </location>
</feature>
<feature type="transmembrane region" description="Helical" evidence="1">
    <location>
        <begin position="145"/>
        <end position="166"/>
    </location>
</feature>
<feature type="transmembrane region" description="Helical" evidence="1">
    <location>
        <begin position="276"/>
        <end position="294"/>
    </location>
</feature>
<feature type="transmembrane region" description="Helical" evidence="1">
    <location>
        <begin position="94"/>
        <end position="115"/>
    </location>
</feature>
<reference evidence="2 3" key="1">
    <citation type="submission" date="2019-06" db="EMBL/GenBank/DDBJ databases">
        <authorList>
            <person name="Zou Y."/>
        </authorList>
    </citation>
    <scope>NUCLEOTIDE SEQUENCE [LARGE SCALE GENOMIC DNA]</scope>
    <source>
        <strain evidence="2 3">E24</strain>
    </source>
</reference>
<dbReference type="Proteomes" id="UP000319739">
    <property type="component" value="Unassembled WGS sequence"/>
</dbReference>
<feature type="transmembrane region" description="Helical" evidence="1">
    <location>
        <begin position="216"/>
        <end position="238"/>
    </location>
</feature>
<keyword evidence="1" id="KW-0812">Transmembrane</keyword>
<dbReference type="RefSeq" id="WP_140814106.1">
    <property type="nucleotide sequence ID" value="NZ_VFSG01000001.1"/>
</dbReference>
<name>A0ABY2YGN2_9STRE</name>
<comment type="caution">
    <text evidence="2">The sequence shown here is derived from an EMBL/GenBank/DDBJ whole genome shotgun (WGS) entry which is preliminary data.</text>
</comment>
<evidence type="ECO:0000313" key="2">
    <source>
        <dbReference type="EMBL" id="TPE38061.1"/>
    </source>
</evidence>
<keyword evidence="3" id="KW-1185">Reference proteome</keyword>
<organism evidence="2 3">
    <name type="scientific">Streptococcus xiaochunlingii</name>
    <dbReference type="NCBI Taxonomy" id="2589788"/>
    <lineage>
        <taxon>Bacteria</taxon>
        <taxon>Bacillati</taxon>
        <taxon>Bacillota</taxon>
        <taxon>Bacilli</taxon>
        <taxon>Lactobacillales</taxon>
        <taxon>Streptococcaceae</taxon>
        <taxon>Streptococcus</taxon>
    </lineage>
</organism>
<feature type="transmembrane region" description="Helical" evidence="1">
    <location>
        <begin position="358"/>
        <end position="376"/>
    </location>
</feature>
<feature type="transmembrane region" description="Helical" evidence="1">
    <location>
        <begin position="121"/>
        <end position="138"/>
    </location>
</feature>
<keyword evidence="1" id="KW-0472">Membrane</keyword>
<gene>
    <name evidence="2" type="ORF">FJR71_03490</name>
</gene>
<sequence length="552" mass="64358">MKNNIVNRVKPYLIMIVFSLVFIFPFLFSKGSLYGDDLHFHLDRMLGLSNIFDSPINFKTFYNSGQGINFFYPFLIYYPFYIIFSFVHSIWFSWYIYLFIITFITLSISFYSATSVSNSKIVGYLFAIIYTFSTYRSYNILIRFATGEILAMAFLPLIFAGAYQVFKGDYKKWPMLSIGMTLLVYSHLLSVFIATFLLTIYLFIFLICADERKKRIIALINSVLSCTLMSLFQIVPLIEQILFTKLSSPVTFPLNNQLFNFKQLIMVNLANQLDKQVGLVLFISVVVICIRFRYIEKMWRILFVISLCLLLVTTCLVNWEKFPLALLKVIQFPWRLNGFTTVFLSYLLAVVLLKLKKYIYVSFIILAIFMNTFSVMKTCNFLAEEPVKVAFRELSKRNDYYKLTHSVFVPDYTNEISEGTKTNIMPEDSRWRVVQHEIYLGKQLVNSEQSIYSASTATFQFTNSQNKTEIAYLPVYYYKGQKVYLDGQKVLSSLSEWSSTAVEVPPGTHILRVTYSYTLLAKLSFLISLLSTFIFLLIYIRTKTKNNYFINE</sequence>
<protein>
    <submittedName>
        <fullName evidence="2">YfhO family protein</fullName>
    </submittedName>
</protein>